<name>A0AAT9V7W4_9CAUD</name>
<proteinExistence type="predicted"/>
<dbReference type="EMBL" id="OQ846916">
    <property type="protein sequence ID" value="WJJ55292.1"/>
    <property type="molecule type" value="Genomic_DNA"/>
</dbReference>
<organism evidence="1">
    <name type="scientific">Alicyclobacillus phage KKP_3916</name>
    <dbReference type="NCBI Taxonomy" id="3040651"/>
    <lineage>
        <taxon>Viruses</taxon>
        <taxon>Duplodnaviria</taxon>
        <taxon>Heunggongvirae</taxon>
        <taxon>Uroviricota</taxon>
        <taxon>Caudoviricetes</taxon>
    </lineage>
</organism>
<dbReference type="SUPFAM" id="SSF49785">
    <property type="entry name" value="Galactose-binding domain-like"/>
    <property type="match status" value="1"/>
</dbReference>
<gene>
    <name evidence="1" type="ORF">QB910_000048</name>
</gene>
<dbReference type="Gene3D" id="2.60.120.260">
    <property type="entry name" value="Galactose-binding domain-like"/>
    <property type="match status" value="1"/>
</dbReference>
<dbReference type="Pfam" id="PF19264">
    <property type="entry name" value="DUF5907"/>
    <property type="match status" value="1"/>
</dbReference>
<reference evidence="1" key="1">
    <citation type="submission" date="2023-04" db="EMBL/GenBank/DDBJ databases">
        <title>Characterization and genome study of newly isolated Alicyclobacillus-specific phaga.</title>
        <authorList>
            <person name="Shymialevich D."/>
            <person name="Wojcicki M."/>
            <person name="Srednicka P."/>
            <person name="Swider O."/>
        </authorList>
    </citation>
    <scope>NUCLEOTIDE SEQUENCE</scope>
</reference>
<dbReference type="InterPro" id="IPR008979">
    <property type="entry name" value="Galactose-bd-like_sf"/>
</dbReference>
<dbReference type="InterPro" id="IPR045571">
    <property type="entry name" value="DUF5907"/>
</dbReference>
<accession>A0AAT9V7W4</accession>
<evidence type="ECO:0000313" key="1">
    <source>
        <dbReference type="EMBL" id="WJJ55292.1"/>
    </source>
</evidence>
<protein>
    <recommendedName>
        <fullName evidence="2">F5/8 type C domain-containing protein</fullName>
    </recommendedName>
</protein>
<evidence type="ECO:0008006" key="2">
    <source>
        <dbReference type="Google" id="ProtNLM"/>
    </source>
</evidence>
<sequence length="1228" mass="131993">MAFPVNPADQTEYIDSDGVIYTYYQSDNRWVRSGIKPTLPDATDSQKGVIQLTGDLAGSASDPELAKTGVTAGVYKLADVTVDEKGRITYAQNGQVNIQPKTISGLETNVDITADIAAIKNTFRTSEVDNSSKVRMNNMVVDVFNDSNGINQELSVGCELDTVNKQVISNIIYKSTGYTFVNVQPSSTYNDTTPTSKLTDGDNGDATLTSYVGQSASSGASLGVQFNLGTPKTVYFVTAYFGSLTNNGIYYPKQVQVYGSNDNSNWTQLGEQDSMLTDSPSNIQSGSITVKLNPAAPYQYYKVMYTSGGQWTFISEVQMQGISTLITTSDPAINPPLQALLDAEYSNGTVGSVSFDMSADGGNTWTSLTPDQLTEITSTAGNSVVVRATLTGDATLTSLGYIWYDINTIQYIDTSQEVQMLEQETMDLLRTNLTTAKANNTPRYTWNNIVVDSFVDASGIDNNLSSGYYLDTINKQVNVTNGNAVIVTTQVITNAQPDVVMIDSQYTGNVTFDVSIDGGTTWVQNLEVDSLIDISSLIGTKLRIRANMSSGAVLSGLAFAWFSGDTGGLSGVVDPGTRNLINNLQANLLKTNFKVSALQNASKYSMVNTVIDDYNDTTGIDASDSSGWSWDNVNKQIGVQAGVKTYSNASDWDSMTQSQVQVINDMVQLSNSRVGSFSTIVNGIPNETHMYIIVHSYNVAVDNNGIAHVVTASKRYNACYNIDYFTISPNGTVSSIIAVTTYTSSGADSYNPSIVIDLNGTAHIVCHSRGYTTNAYNILYATVSPSGVVTSLWITKNLSYSSTYPSIAVDSNGTCHIVFQSTNPSYYNIAYVTVSQSGTVSTVSWLTNATYTSAYPSIAIDSNGGKHVVFHSLVYNSGYTNIAYIYIDSNGNASNIVWLTTSTSFSSIYADIKVDSAGIAHVVFQSEGYSSSYQNIAYLTVSYNNGNPTISNVTWITQSASANSYYPHIAVDSNGTSYITFHSNIYFYNYNNTAYVTVSNSGSVSSINWLTNSTSTTYYYPVISLNSGYCYILYISSLSPSIYASVASWLYQSSGSITGIVDAGKEVAWNQIVPNVTLPTGTAISLSYQISNDGSTWSNSTTVISGQNLSGAYARYLQFTVTLSTTNTSVTPTLNSLQVTWENGQAIIVSTPDTAPSPPSQIIVSAEYNNGSSGSVSVDISIDGGQTWTTGIPFDTLTDIESNSGTSVVSRVTLTNDATISSIGYSWD</sequence>